<reference evidence="4 5" key="1">
    <citation type="submission" date="2021-03" db="EMBL/GenBank/DDBJ databases">
        <title>Sequencing the genomes of 1000 actinobacteria strains.</title>
        <authorList>
            <person name="Klenk H.-P."/>
        </authorList>
    </citation>
    <scope>NUCLEOTIDE SEQUENCE [LARGE SCALE GENOMIC DNA]</scope>
    <source>
        <strain evidence="4 5">DSM 44580</strain>
    </source>
</reference>
<evidence type="ECO:0000313" key="5">
    <source>
        <dbReference type="Proteomes" id="UP001519363"/>
    </source>
</evidence>
<feature type="domain" description="HTH luxR-type" evidence="3">
    <location>
        <begin position="837"/>
        <end position="900"/>
    </location>
</feature>
<dbReference type="SUPFAM" id="SSF52540">
    <property type="entry name" value="P-loop containing nucleoside triphosphate hydrolases"/>
    <property type="match status" value="1"/>
</dbReference>
<dbReference type="SUPFAM" id="SSF46894">
    <property type="entry name" value="C-terminal effector domain of the bipartite response regulators"/>
    <property type="match status" value="1"/>
</dbReference>
<dbReference type="SMART" id="SM00421">
    <property type="entry name" value="HTH_LUXR"/>
    <property type="match status" value="1"/>
</dbReference>
<dbReference type="InterPro" id="IPR016032">
    <property type="entry name" value="Sig_transdc_resp-reg_C-effctor"/>
</dbReference>
<dbReference type="InterPro" id="IPR011990">
    <property type="entry name" value="TPR-like_helical_dom_sf"/>
</dbReference>
<sequence>MVELVGRAVECKVLADLLDAVRDGRGTALVLAGEPGMGKTALLRHLTGEAEDLLVLSVAGVRTERELAFAALHRLIAPLPPQADLLPPPQRAAVRAVFGLADGPAGDRFLVALGITGLLAELARTRPVLVVVDDEQWLDRATLRVLTFAARRLAAERVGLVFASRAPSAELESLPVHTVPGLPARESGQLLDSALAGCLDPEVRARLLTEARGNPLALLALPRRVTPAGLAGGFALPGVLPVAQRVESAYRRRLAKVSPEVRQWLVIAAADPVGDPGTLWAAAGHAGLRAEAATGAAETGLVRVDTSVAFRHPLARSAVYLAADPAQRRAAHRALAAAADPVTDPDRRAWHRAQGTTVPEEDVAAELTRAAERARARGGPAAAAAFLERAAALTPDRADRAPRLLAAAEALRDCGGLLPALALLDLADQVPGQDPHHARVTHLRGQITLRLHRRVEAVGHLLDAAGLFLTRDPARADEVYAEALCAAVWDDGLDCLDPRAVALAVPAEAGRSTRGLVLTGLRLRVLSGHHAAAPMLRRGLDQVLARHRAEDVWPGTCGPLVNVAVDLWDSRAWHLFTRRQVSASREAGALADLPVALAHLAANQVFEGELAAAEASLAEARSVVEATGGAPNADTLLLVAAWRGDGERTAPLAAAVRARFADGLSSAPLFADYADAVLANARGRFAEAFEKLWGQFSRDRFALGPLLVPEIADAASRSGANAALREVAGWLAEREQVTRGDWLSGVAERVRALLDTEAAEQHYRASIALLTRTPVRLELARSHLAYGEWLRRQRRRGDARVQLRTARELFSEMGAAGFADRATRELRATGEATERAEDPDTIPLTAQEAQIAALAKEGLSNPEIAARLFISKRTVQYHLRKVFQKLKITSRAQLDRALAS</sequence>
<name>A0ABS5ASB9_9PSEU</name>
<dbReference type="InterPro" id="IPR027417">
    <property type="entry name" value="P-loop_NTPase"/>
</dbReference>
<evidence type="ECO:0000256" key="1">
    <source>
        <dbReference type="ARBA" id="ARBA00022741"/>
    </source>
</evidence>
<dbReference type="Proteomes" id="UP001519363">
    <property type="component" value="Unassembled WGS sequence"/>
</dbReference>
<dbReference type="SUPFAM" id="SSF48452">
    <property type="entry name" value="TPR-like"/>
    <property type="match status" value="1"/>
</dbReference>
<dbReference type="InterPro" id="IPR041664">
    <property type="entry name" value="AAA_16"/>
</dbReference>
<comment type="caution">
    <text evidence="4">The sequence shown here is derived from an EMBL/GenBank/DDBJ whole genome shotgun (WGS) entry which is preliminary data.</text>
</comment>
<keyword evidence="5" id="KW-1185">Reference proteome</keyword>
<accession>A0ABS5ASB9</accession>
<dbReference type="GO" id="GO:0003677">
    <property type="term" value="F:DNA binding"/>
    <property type="evidence" value="ECO:0007669"/>
    <property type="project" value="UniProtKB-KW"/>
</dbReference>
<evidence type="ECO:0000313" key="4">
    <source>
        <dbReference type="EMBL" id="MBP2479463.1"/>
    </source>
</evidence>
<dbReference type="RefSeq" id="WP_158103389.1">
    <property type="nucleotide sequence ID" value="NZ_JAGIOO010000001.1"/>
</dbReference>
<proteinExistence type="predicted"/>
<dbReference type="InterPro" id="IPR036388">
    <property type="entry name" value="WH-like_DNA-bd_sf"/>
</dbReference>
<dbReference type="CDD" id="cd06170">
    <property type="entry name" value="LuxR_C_like"/>
    <property type="match status" value="1"/>
</dbReference>
<gene>
    <name evidence="4" type="ORF">JOF53_008335</name>
</gene>
<dbReference type="PROSITE" id="PS50043">
    <property type="entry name" value="HTH_LUXR_2"/>
    <property type="match status" value="1"/>
</dbReference>
<keyword evidence="1" id="KW-0547">Nucleotide-binding</keyword>
<dbReference type="InterPro" id="IPR000792">
    <property type="entry name" value="Tscrpt_reg_LuxR_C"/>
</dbReference>
<dbReference type="PANTHER" id="PTHR16305">
    <property type="entry name" value="TESTICULAR SOLUBLE ADENYLYL CYCLASE"/>
    <property type="match status" value="1"/>
</dbReference>
<keyword evidence="2" id="KW-0067">ATP-binding</keyword>
<organism evidence="4 5">
    <name type="scientific">Crossiella equi</name>
    <dbReference type="NCBI Taxonomy" id="130796"/>
    <lineage>
        <taxon>Bacteria</taxon>
        <taxon>Bacillati</taxon>
        <taxon>Actinomycetota</taxon>
        <taxon>Actinomycetes</taxon>
        <taxon>Pseudonocardiales</taxon>
        <taxon>Pseudonocardiaceae</taxon>
        <taxon>Crossiella</taxon>
    </lineage>
</organism>
<dbReference type="Gene3D" id="1.10.10.10">
    <property type="entry name" value="Winged helix-like DNA-binding domain superfamily/Winged helix DNA-binding domain"/>
    <property type="match status" value="1"/>
</dbReference>
<dbReference type="PRINTS" id="PR00038">
    <property type="entry name" value="HTHLUXR"/>
</dbReference>
<dbReference type="Pfam" id="PF13191">
    <property type="entry name" value="AAA_16"/>
    <property type="match status" value="1"/>
</dbReference>
<keyword evidence="4" id="KW-0238">DNA-binding</keyword>
<evidence type="ECO:0000256" key="2">
    <source>
        <dbReference type="ARBA" id="ARBA00022840"/>
    </source>
</evidence>
<protein>
    <submittedName>
        <fullName evidence="4">DNA-binding CsgD family transcriptional regulator</fullName>
    </submittedName>
</protein>
<dbReference type="PANTHER" id="PTHR16305:SF35">
    <property type="entry name" value="TRANSCRIPTIONAL ACTIVATOR DOMAIN"/>
    <property type="match status" value="1"/>
</dbReference>
<evidence type="ECO:0000259" key="3">
    <source>
        <dbReference type="PROSITE" id="PS50043"/>
    </source>
</evidence>
<dbReference type="EMBL" id="JAGIOO010000001">
    <property type="protein sequence ID" value="MBP2479463.1"/>
    <property type="molecule type" value="Genomic_DNA"/>
</dbReference>
<dbReference type="Pfam" id="PF00196">
    <property type="entry name" value="GerE"/>
    <property type="match status" value="1"/>
</dbReference>